<dbReference type="Pfam" id="PF20078">
    <property type="entry name" value="DUF6473"/>
    <property type="match status" value="1"/>
</dbReference>
<gene>
    <name evidence="2" type="ORF">PRI8871_00304</name>
</gene>
<keyword evidence="3" id="KW-1185">Reference proteome</keyword>
<dbReference type="OrthoDB" id="7838347at2"/>
<accession>A0A2R8AP14</accession>
<sequence>MTIVGQPREGLEYYPCRYGRSRVSFRGPRKDPTGDYVAFLGGTETFGRFIPKPFPALIERRISVPCLNLGCVQAGLDVYLNDPEVMLRLDGARVVVIQAMAAQNMSNRFYSVHPRRNDRFVRASPTLMNLFPELDFTEFHFTRHLLGRLEKTCPDRFITVVEELQQAWVARMKSLCTTLRGRVVLLWFASAPPPDGVVPAAAAVPPYVTHAMLDQVAPLCRDELRLTPSQTARAQGTRGMVFSLVEQSAVDQTLNPAAHEELSDLLAPMLRGLLGRSAK</sequence>
<proteinExistence type="predicted"/>
<dbReference type="InterPro" id="IPR045524">
    <property type="entry name" value="DUF6473"/>
</dbReference>
<name>A0A2R8AP14_9RHOB</name>
<evidence type="ECO:0000313" key="3">
    <source>
        <dbReference type="Proteomes" id="UP000244904"/>
    </source>
</evidence>
<protein>
    <recommendedName>
        <fullName evidence="1">DUF6473 domain-containing protein</fullName>
    </recommendedName>
</protein>
<evidence type="ECO:0000313" key="2">
    <source>
        <dbReference type="EMBL" id="SPF77720.1"/>
    </source>
</evidence>
<dbReference type="EMBL" id="OMOJ01000001">
    <property type="protein sequence ID" value="SPF77720.1"/>
    <property type="molecule type" value="Genomic_DNA"/>
</dbReference>
<feature type="domain" description="DUF6473" evidence="1">
    <location>
        <begin position="1"/>
        <end position="273"/>
    </location>
</feature>
<organism evidence="2 3">
    <name type="scientific">Pseudoprimorskyibacter insulae</name>
    <dbReference type="NCBI Taxonomy" id="1695997"/>
    <lineage>
        <taxon>Bacteria</taxon>
        <taxon>Pseudomonadati</taxon>
        <taxon>Pseudomonadota</taxon>
        <taxon>Alphaproteobacteria</taxon>
        <taxon>Rhodobacterales</taxon>
        <taxon>Paracoccaceae</taxon>
        <taxon>Pseudoprimorskyibacter</taxon>
    </lineage>
</organism>
<dbReference type="RefSeq" id="WP_108884418.1">
    <property type="nucleotide sequence ID" value="NZ_OMOJ01000001.1"/>
</dbReference>
<dbReference type="AlphaFoldDB" id="A0A2R8AP14"/>
<evidence type="ECO:0000259" key="1">
    <source>
        <dbReference type="Pfam" id="PF20078"/>
    </source>
</evidence>
<reference evidence="3" key="1">
    <citation type="submission" date="2018-03" db="EMBL/GenBank/DDBJ databases">
        <authorList>
            <person name="Rodrigo-Torres L."/>
            <person name="Arahal R. D."/>
            <person name="Lucena T."/>
        </authorList>
    </citation>
    <scope>NUCLEOTIDE SEQUENCE [LARGE SCALE GENOMIC DNA]</scope>
    <source>
        <strain evidence="3">CECT 8871</strain>
    </source>
</reference>
<dbReference type="Proteomes" id="UP000244904">
    <property type="component" value="Unassembled WGS sequence"/>
</dbReference>